<accession>A0A517YXS6</accession>
<feature type="domain" description="Cation efflux protein transmembrane" evidence="7">
    <location>
        <begin position="14"/>
        <end position="198"/>
    </location>
</feature>
<sequence>MSDDKKKREDLVFKVSILGALFFALVGVGWGLAIGSRMILFDGLYSFLGVTLTSVSVYVNRLVRRPEDGRFPFGREQMIPFALSMRSGVLAVLCLYAGTNAVLNLLSGGHEVDAVSGSMYAVLSTVGCFVVWMLLSREHGRIGSDMVKVESHQWLLDTMLSGAVLVGFVFDLLIQGTRLGWLGMYIDSGMVLIACLVFLPMPLQQMVKGCGELLLMGLKHESRTRIEEAVKGALAKYSVSRCVLRATKSGDMVTVELDVILPEDYVVGSVKELDEIRERVAESLRFVEGKLWLSVTFTGDEKWV</sequence>
<name>A0A517YXS6_9BACT</name>
<feature type="transmembrane region" description="Helical" evidence="6">
    <location>
        <begin position="12"/>
        <end position="33"/>
    </location>
</feature>
<evidence type="ECO:0000256" key="6">
    <source>
        <dbReference type="SAM" id="Phobius"/>
    </source>
</evidence>
<dbReference type="PANTHER" id="PTHR43840">
    <property type="entry name" value="MITOCHONDRIAL METAL TRANSPORTER 1-RELATED"/>
    <property type="match status" value="1"/>
</dbReference>
<evidence type="ECO:0000256" key="3">
    <source>
        <dbReference type="ARBA" id="ARBA00022692"/>
    </source>
</evidence>
<gene>
    <name evidence="8" type="ORF">KS4_31070</name>
</gene>
<dbReference type="InterPro" id="IPR050291">
    <property type="entry name" value="CDF_Transporter"/>
</dbReference>
<evidence type="ECO:0000313" key="9">
    <source>
        <dbReference type="Proteomes" id="UP000317369"/>
    </source>
</evidence>
<proteinExistence type="predicted"/>
<keyword evidence="9" id="KW-1185">Reference proteome</keyword>
<evidence type="ECO:0000256" key="5">
    <source>
        <dbReference type="ARBA" id="ARBA00023136"/>
    </source>
</evidence>
<dbReference type="GO" id="GO:0006882">
    <property type="term" value="P:intracellular zinc ion homeostasis"/>
    <property type="evidence" value="ECO:0007669"/>
    <property type="project" value="TreeGrafter"/>
</dbReference>
<dbReference type="InterPro" id="IPR058533">
    <property type="entry name" value="Cation_efflux_TM"/>
</dbReference>
<dbReference type="Gene3D" id="1.20.1510.10">
    <property type="entry name" value="Cation efflux protein transmembrane domain"/>
    <property type="match status" value="1"/>
</dbReference>
<evidence type="ECO:0000313" key="8">
    <source>
        <dbReference type="EMBL" id="QDU35030.1"/>
    </source>
</evidence>
<keyword evidence="3 6" id="KW-0812">Transmembrane</keyword>
<reference evidence="8 9" key="1">
    <citation type="submission" date="2019-02" db="EMBL/GenBank/DDBJ databases">
        <title>Deep-cultivation of Planctomycetes and their phenomic and genomic characterization uncovers novel biology.</title>
        <authorList>
            <person name="Wiegand S."/>
            <person name="Jogler M."/>
            <person name="Boedeker C."/>
            <person name="Pinto D."/>
            <person name="Vollmers J."/>
            <person name="Rivas-Marin E."/>
            <person name="Kohn T."/>
            <person name="Peeters S.H."/>
            <person name="Heuer A."/>
            <person name="Rast P."/>
            <person name="Oberbeckmann S."/>
            <person name="Bunk B."/>
            <person name="Jeske O."/>
            <person name="Meyerdierks A."/>
            <person name="Storesund J.E."/>
            <person name="Kallscheuer N."/>
            <person name="Luecker S."/>
            <person name="Lage O.M."/>
            <person name="Pohl T."/>
            <person name="Merkel B.J."/>
            <person name="Hornburger P."/>
            <person name="Mueller R.-W."/>
            <person name="Bruemmer F."/>
            <person name="Labrenz M."/>
            <person name="Spormann A.M."/>
            <person name="Op den Camp H."/>
            <person name="Overmann J."/>
            <person name="Amann R."/>
            <person name="Jetten M.S.M."/>
            <person name="Mascher T."/>
            <person name="Medema M.H."/>
            <person name="Devos D.P."/>
            <person name="Kaster A.-K."/>
            <person name="Ovreas L."/>
            <person name="Rohde M."/>
            <person name="Galperin M.Y."/>
            <person name="Jogler C."/>
        </authorList>
    </citation>
    <scope>NUCLEOTIDE SEQUENCE [LARGE SCALE GENOMIC DNA]</scope>
    <source>
        <strain evidence="8 9">KS4</strain>
    </source>
</reference>
<dbReference type="SUPFAM" id="SSF161111">
    <property type="entry name" value="Cation efflux protein transmembrane domain-like"/>
    <property type="match status" value="1"/>
</dbReference>
<dbReference type="GO" id="GO:0015093">
    <property type="term" value="F:ferrous iron transmembrane transporter activity"/>
    <property type="evidence" value="ECO:0007669"/>
    <property type="project" value="TreeGrafter"/>
</dbReference>
<evidence type="ECO:0000256" key="2">
    <source>
        <dbReference type="ARBA" id="ARBA00022448"/>
    </source>
</evidence>
<dbReference type="GO" id="GO:0015341">
    <property type="term" value="F:zinc efflux antiporter activity"/>
    <property type="evidence" value="ECO:0007669"/>
    <property type="project" value="TreeGrafter"/>
</dbReference>
<comment type="subcellular location">
    <subcellularLocation>
        <location evidence="1">Membrane</location>
        <topology evidence="1">Multi-pass membrane protein</topology>
    </subcellularLocation>
</comment>
<dbReference type="InterPro" id="IPR027469">
    <property type="entry name" value="Cation_efflux_TMD_sf"/>
</dbReference>
<feature type="transmembrane region" description="Helical" evidence="6">
    <location>
        <begin position="180"/>
        <end position="199"/>
    </location>
</feature>
<keyword evidence="5 6" id="KW-0472">Membrane</keyword>
<dbReference type="RefSeq" id="WP_200761310.1">
    <property type="nucleotide sequence ID" value="NZ_CP036425.1"/>
</dbReference>
<feature type="transmembrane region" description="Helical" evidence="6">
    <location>
        <begin position="155"/>
        <end position="174"/>
    </location>
</feature>
<evidence type="ECO:0000259" key="7">
    <source>
        <dbReference type="Pfam" id="PF01545"/>
    </source>
</evidence>
<dbReference type="GO" id="GO:0015086">
    <property type="term" value="F:cadmium ion transmembrane transporter activity"/>
    <property type="evidence" value="ECO:0007669"/>
    <property type="project" value="TreeGrafter"/>
</dbReference>
<dbReference type="KEGG" id="pcor:KS4_31070"/>
<keyword evidence="2" id="KW-0813">Transport</keyword>
<dbReference type="Pfam" id="PF01545">
    <property type="entry name" value="Cation_efflux"/>
    <property type="match status" value="1"/>
</dbReference>
<dbReference type="PANTHER" id="PTHR43840:SF15">
    <property type="entry name" value="MITOCHONDRIAL METAL TRANSPORTER 1-RELATED"/>
    <property type="match status" value="1"/>
</dbReference>
<feature type="transmembrane region" description="Helical" evidence="6">
    <location>
        <begin position="79"/>
        <end position="98"/>
    </location>
</feature>
<organism evidence="8 9">
    <name type="scientific">Poriferisphaera corsica</name>
    <dbReference type="NCBI Taxonomy" id="2528020"/>
    <lineage>
        <taxon>Bacteria</taxon>
        <taxon>Pseudomonadati</taxon>
        <taxon>Planctomycetota</taxon>
        <taxon>Phycisphaerae</taxon>
        <taxon>Phycisphaerales</taxon>
        <taxon>Phycisphaeraceae</taxon>
        <taxon>Poriferisphaera</taxon>
    </lineage>
</organism>
<feature type="transmembrane region" description="Helical" evidence="6">
    <location>
        <begin position="39"/>
        <end position="59"/>
    </location>
</feature>
<dbReference type="Proteomes" id="UP000317369">
    <property type="component" value="Chromosome"/>
</dbReference>
<feature type="transmembrane region" description="Helical" evidence="6">
    <location>
        <begin position="118"/>
        <end position="135"/>
    </location>
</feature>
<evidence type="ECO:0000256" key="4">
    <source>
        <dbReference type="ARBA" id="ARBA00022989"/>
    </source>
</evidence>
<dbReference type="AlphaFoldDB" id="A0A517YXS6"/>
<evidence type="ECO:0000256" key="1">
    <source>
        <dbReference type="ARBA" id="ARBA00004141"/>
    </source>
</evidence>
<protein>
    <submittedName>
        <fullName evidence="8">Cation efflux family protein</fullName>
    </submittedName>
</protein>
<dbReference type="EMBL" id="CP036425">
    <property type="protein sequence ID" value="QDU35030.1"/>
    <property type="molecule type" value="Genomic_DNA"/>
</dbReference>
<keyword evidence="4 6" id="KW-1133">Transmembrane helix</keyword>
<dbReference type="GO" id="GO:0005886">
    <property type="term" value="C:plasma membrane"/>
    <property type="evidence" value="ECO:0007669"/>
    <property type="project" value="TreeGrafter"/>
</dbReference>